<organism evidence="1 2">
    <name type="scientific">Ralstonia condita</name>
    <dbReference type="NCBI Taxonomy" id="3058600"/>
    <lineage>
        <taxon>Bacteria</taxon>
        <taxon>Pseudomonadati</taxon>
        <taxon>Pseudomonadota</taxon>
        <taxon>Betaproteobacteria</taxon>
        <taxon>Burkholderiales</taxon>
        <taxon>Burkholderiaceae</taxon>
        <taxon>Ralstonia</taxon>
    </lineage>
</organism>
<name>A0ABM9JPX4_9RALS</name>
<evidence type="ECO:0000313" key="2">
    <source>
        <dbReference type="Proteomes" id="UP001189616"/>
    </source>
</evidence>
<evidence type="ECO:0000313" key="1">
    <source>
        <dbReference type="EMBL" id="CAJ0800552.1"/>
    </source>
</evidence>
<proteinExistence type="predicted"/>
<reference evidence="1 2" key="1">
    <citation type="submission" date="2023-07" db="EMBL/GenBank/DDBJ databases">
        <authorList>
            <person name="Peeters C."/>
        </authorList>
    </citation>
    <scope>NUCLEOTIDE SEQUENCE [LARGE SCALE GENOMIC DNA]</scope>
    <source>
        <strain evidence="1 2">LMG 7141</strain>
    </source>
</reference>
<gene>
    <name evidence="1" type="ORF">LMG7141_03839</name>
</gene>
<dbReference type="Proteomes" id="UP001189616">
    <property type="component" value="Unassembled WGS sequence"/>
</dbReference>
<sequence length="239" mass="26636">MTAIAFLSAAVLRHFTRIAKKHSRPPGFRPTIHSGARTAAPPNPHFTLSEMHSPKLTFSTQQAWEAWLEANGDAVPGAWLRIAKQSAEASTVSYAQALESALCYGWIDGQKQAENEHYWLQRFTPRTARSIWSRINKAKAEALIAAGRMRPAGLRAIDQAKRDGRWAAAYASASKSTVPDDLQQALDSNPKAKQFFASLNGQNRYAILFRIQNVKKAETRARKIAQFIDMLNKGEKLHP</sequence>
<comment type="caution">
    <text evidence="1">The sequence shown here is derived from an EMBL/GenBank/DDBJ whole genome shotgun (WGS) entry which is preliminary data.</text>
</comment>
<dbReference type="EMBL" id="CATYWO010000008">
    <property type="protein sequence ID" value="CAJ0800552.1"/>
    <property type="molecule type" value="Genomic_DNA"/>
</dbReference>
<protein>
    <recommendedName>
        <fullName evidence="3">Bacteriocin-protection protein</fullName>
    </recommendedName>
</protein>
<dbReference type="Pfam" id="PF13376">
    <property type="entry name" value="OmdA"/>
    <property type="match status" value="1"/>
</dbReference>
<accession>A0ABM9JPX4</accession>
<evidence type="ECO:0008006" key="3">
    <source>
        <dbReference type="Google" id="ProtNLM"/>
    </source>
</evidence>
<keyword evidence="2" id="KW-1185">Reference proteome</keyword>